<evidence type="ECO:0000256" key="1">
    <source>
        <dbReference type="SAM" id="MobiDB-lite"/>
    </source>
</evidence>
<organism evidence="2">
    <name type="scientific">marine metagenome</name>
    <dbReference type="NCBI Taxonomy" id="408172"/>
    <lineage>
        <taxon>unclassified sequences</taxon>
        <taxon>metagenomes</taxon>
        <taxon>ecological metagenomes</taxon>
    </lineage>
</organism>
<evidence type="ECO:0000313" key="2">
    <source>
        <dbReference type="EMBL" id="SVA73000.1"/>
    </source>
</evidence>
<feature type="non-terminal residue" evidence="2">
    <location>
        <position position="92"/>
    </location>
</feature>
<sequence>MNIKITLLLGLPFFAFKAAGQDYQVPYTEWGVPNFQSVWKHTSIMPFERPRGLGEKRFYTEEEARDIERAEQQRFDADNEPLDADRPAPELA</sequence>
<reference evidence="2" key="1">
    <citation type="submission" date="2018-05" db="EMBL/GenBank/DDBJ databases">
        <authorList>
            <person name="Lanie J.A."/>
            <person name="Ng W.-L."/>
            <person name="Kazmierczak K.M."/>
            <person name="Andrzejewski T.M."/>
            <person name="Davidsen T.M."/>
            <person name="Wayne K.J."/>
            <person name="Tettelin H."/>
            <person name="Glass J.I."/>
            <person name="Rusch D."/>
            <person name="Podicherti R."/>
            <person name="Tsui H.-C.T."/>
            <person name="Winkler M.E."/>
        </authorList>
    </citation>
    <scope>NUCLEOTIDE SEQUENCE</scope>
</reference>
<feature type="region of interest" description="Disordered" evidence="1">
    <location>
        <begin position="70"/>
        <end position="92"/>
    </location>
</feature>
<dbReference type="AlphaFoldDB" id="A0A381Y7X0"/>
<name>A0A381Y7X0_9ZZZZ</name>
<proteinExistence type="predicted"/>
<dbReference type="EMBL" id="UINC01017571">
    <property type="protein sequence ID" value="SVA73000.1"/>
    <property type="molecule type" value="Genomic_DNA"/>
</dbReference>
<accession>A0A381Y7X0</accession>
<protein>
    <submittedName>
        <fullName evidence="2">Uncharacterized protein</fullName>
    </submittedName>
</protein>
<gene>
    <name evidence="2" type="ORF">METZ01_LOCUS125854</name>
</gene>